<dbReference type="InterPro" id="IPR006180">
    <property type="entry name" value="3-OHacyl-CoA_DH_CS"/>
</dbReference>
<evidence type="ECO:0000256" key="2">
    <source>
        <dbReference type="ARBA" id="ARBA00023002"/>
    </source>
</evidence>
<dbReference type="Proteomes" id="UP001620514">
    <property type="component" value="Unassembled WGS sequence"/>
</dbReference>
<feature type="domain" description="3-hydroxyacyl-CoA dehydrogenase C-terminal" evidence="3">
    <location>
        <begin position="185"/>
        <end position="248"/>
    </location>
</feature>
<dbReference type="PROSITE" id="PS00067">
    <property type="entry name" value="3HCDH"/>
    <property type="match status" value="1"/>
</dbReference>
<evidence type="ECO:0000313" key="5">
    <source>
        <dbReference type="EMBL" id="MFK4442586.1"/>
    </source>
</evidence>
<dbReference type="InterPro" id="IPR013328">
    <property type="entry name" value="6PGD_dom2"/>
</dbReference>
<dbReference type="InterPro" id="IPR006108">
    <property type="entry name" value="3HC_DH_C"/>
</dbReference>
<dbReference type="InterPro" id="IPR008927">
    <property type="entry name" value="6-PGluconate_DH-like_C_sf"/>
</dbReference>
<evidence type="ECO:0000256" key="1">
    <source>
        <dbReference type="ARBA" id="ARBA00009463"/>
    </source>
</evidence>
<accession>A0ABW8MJF8</accession>
<sequence length="313" mass="34125">MNTLKVAIVGAGIIGCSWAMVWARRGHSVAIYDADAVTRARALDTLAAFAEDLDRVGMTVPADSLAHVRIATTLADAVVQADYVQESVPEKLDLKRALFAELDTLAQPGAILASSTSALGMSRFTAELSGRGRCVVVHPATPPHMMPVVEIVPSPWTDSAVVERIFALMESLGQTPVLVNKEIAGFAMNRMQGALLIEMFRLIEAGVISADHADKLISDGFGLRWAFLGPLEGVDLNAPGGIADYLHRFGHMFDDMAMEVREPGPVLNPNLIARLDAEMRAKLPLEGIEAKRSWRNRRMAALQKMRRDMQWEA</sequence>
<dbReference type="RefSeq" id="WP_404606882.1">
    <property type="nucleotide sequence ID" value="NZ_JBIYDN010000006.1"/>
</dbReference>
<dbReference type="SUPFAM" id="SSF48179">
    <property type="entry name" value="6-phosphogluconate dehydrogenase C-terminal domain-like"/>
    <property type="match status" value="1"/>
</dbReference>
<dbReference type="Gene3D" id="3.40.50.720">
    <property type="entry name" value="NAD(P)-binding Rossmann-like Domain"/>
    <property type="match status" value="1"/>
</dbReference>
<reference evidence="5 6" key="1">
    <citation type="submission" date="2024-11" db="EMBL/GenBank/DDBJ databases">
        <title>Using genomics to understand microbial adaptation to soil warming.</title>
        <authorList>
            <person name="Deangelis K.M. PhD."/>
        </authorList>
    </citation>
    <scope>NUCLEOTIDE SEQUENCE [LARGE SCALE GENOMIC DNA]</scope>
    <source>
        <strain evidence="5 6">GAS97</strain>
    </source>
</reference>
<dbReference type="InterPro" id="IPR036291">
    <property type="entry name" value="NAD(P)-bd_dom_sf"/>
</dbReference>
<dbReference type="InterPro" id="IPR006176">
    <property type="entry name" value="3-OHacyl-CoA_DH_NAD-bd"/>
</dbReference>
<dbReference type="EC" id="1.1.1.45" evidence="5"/>
<feature type="domain" description="3-hydroxyacyl-CoA dehydrogenase NAD binding" evidence="4">
    <location>
        <begin position="5"/>
        <end position="181"/>
    </location>
</feature>
<organism evidence="5 6">
    <name type="scientific">Caballeronia udeis</name>
    <dbReference type="NCBI Taxonomy" id="1232866"/>
    <lineage>
        <taxon>Bacteria</taxon>
        <taxon>Pseudomonadati</taxon>
        <taxon>Pseudomonadota</taxon>
        <taxon>Betaproteobacteria</taxon>
        <taxon>Burkholderiales</taxon>
        <taxon>Burkholderiaceae</taxon>
        <taxon>Caballeronia</taxon>
    </lineage>
</organism>
<evidence type="ECO:0000259" key="4">
    <source>
        <dbReference type="Pfam" id="PF02737"/>
    </source>
</evidence>
<gene>
    <name evidence="5" type="ORF">ABH943_002602</name>
</gene>
<dbReference type="NCBIfam" id="NF004783">
    <property type="entry name" value="PRK06129.1"/>
    <property type="match status" value="1"/>
</dbReference>
<keyword evidence="6" id="KW-1185">Reference proteome</keyword>
<keyword evidence="2 5" id="KW-0560">Oxidoreductase</keyword>
<evidence type="ECO:0000259" key="3">
    <source>
        <dbReference type="Pfam" id="PF00725"/>
    </source>
</evidence>
<dbReference type="Gene3D" id="1.10.1040.10">
    <property type="entry name" value="N-(1-d-carboxylethyl)-l-norvaline Dehydrogenase, domain 2"/>
    <property type="match status" value="1"/>
</dbReference>
<dbReference type="SUPFAM" id="SSF51735">
    <property type="entry name" value="NAD(P)-binding Rossmann-fold domains"/>
    <property type="match status" value="1"/>
</dbReference>
<dbReference type="Pfam" id="PF00725">
    <property type="entry name" value="3HCDH"/>
    <property type="match status" value="1"/>
</dbReference>
<dbReference type="PROSITE" id="PS51257">
    <property type="entry name" value="PROKAR_LIPOPROTEIN"/>
    <property type="match status" value="1"/>
</dbReference>
<protein>
    <submittedName>
        <fullName evidence="5">L-gulonate 3-dehydrogenase</fullName>
        <ecNumber evidence="5">1.1.1.45</ecNumber>
    </submittedName>
</protein>
<dbReference type="Pfam" id="PF02737">
    <property type="entry name" value="3HCDH_N"/>
    <property type="match status" value="1"/>
</dbReference>
<proteinExistence type="inferred from homology"/>
<comment type="caution">
    <text evidence="5">The sequence shown here is derived from an EMBL/GenBank/DDBJ whole genome shotgun (WGS) entry which is preliminary data.</text>
</comment>
<dbReference type="PANTHER" id="PTHR48075">
    <property type="entry name" value="3-HYDROXYACYL-COA DEHYDROGENASE FAMILY PROTEIN"/>
    <property type="match status" value="1"/>
</dbReference>
<dbReference type="EMBL" id="JBIYDN010000006">
    <property type="protein sequence ID" value="MFK4442586.1"/>
    <property type="molecule type" value="Genomic_DNA"/>
</dbReference>
<name>A0ABW8MJF8_9BURK</name>
<comment type="similarity">
    <text evidence="1">Belongs to the 3-hydroxyacyl-CoA dehydrogenase family.</text>
</comment>
<evidence type="ECO:0000313" key="6">
    <source>
        <dbReference type="Proteomes" id="UP001620514"/>
    </source>
</evidence>
<dbReference type="PANTHER" id="PTHR48075:SF1">
    <property type="entry name" value="LAMBDA-CRYSTALLIN HOMOLOG"/>
    <property type="match status" value="1"/>
</dbReference>
<dbReference type="GO" id="GO:0050104">
    <property type="term" value="F:L-gulonate 3-dehydrogenase activity"/>
    <property type="evidence" value="ECO:0007669"/>
    <property type="project" value="UniProtKB-EC"/>
</dbReference>